<protein>
    <submittedName>
        <fullName evidence="2">ABC transporter substrate-binding protein</fullName>
    </submittedName>
</protein>
<accession>A0A4Q5A3A2</accession>
<evidence type="ECO:0000313" key="2">
    <source>
        <dbReference type="EMBL" id="RYQ16775.1"/>
    </source>
</evidence>
<dbReference type="Proteomes" id="UP000291187">
    <property type="component" value="Unassembled WGS sequence"/>
</dbReference>
<organism evidence="2 3">
    <name type="scientific">Bifidobacterium pseudolongum subsp. globosum</name>
    <dbReference type="NCBI Taxonomy" id="1690"/>
    <lineage>
        <taxon>Bacteria</taxon>
        <taxon>Bacillati</taxon>
        <taxon>Actinomycetota</taxon>
        <taxon>Actinomycetes</taxon>
        <taxon>Bifidobacteriales</taxon>
        <taxon>Bifidobacteriaceae</taxon>
        <taxon>Bifidobacterium</taxon>
    </lineage>
</organism>
<feature type="domain" description="Polysaccharide pyruvyl transferase" evidence="1">
    <location>
        <begin position="75"/>
        <end position="382"/>
    </location>
</feature>
<evidence type="ECO:0000259" key="1">
    <source>
        <dbReference type="Pfam" id="PF04230"/>
    </source>
</evidence>
<dbReference type="RefSeq" id="WP_129864753.1">
    <property type="nucleotide sequence ID" value="NZ_RYUM01000024.1"/>
</dbReference>
<proteinExistence type="predicted"/>
<dbReference type="Pfam" id="PF04230">
    <property type="entry name" value="PS_pyruv_trans"/>
    <property type="match status" value="1"/>
</dbReference>
<comment type="caution">
    <text evidence="2">The sequence shown here is derived from an EMBL/GenBank/DDBJ whole genome shotgun (WGS) entry which is preliminary data.</text>
</comment>
<reference evidence="2 3" key="1">
    <citation type="submission" date="2018-12" db="EMBL/GenBank/DDBJ databases">
        <title>Unveiling genomic diversity among members of the Bifidobacterium pseudolongum species, a widely distributed gut commensal of the animal kingdom.</title>
        <authorList>
            <person name="Lugli G.A."/>
            <person name="Duranti S."/>
            <person name="Albert K."/>
            <person name="Mancabelli L."/>
            <person name="Napoli S."/>
            <person name="Viappiani A."/>
            <person name="Anzalone R."/>
            <person name="Longhi G."/>
            <person name="Milani C."/>
            <person name="Turroni F."/>
            <person name="Alessandri G."/>
            <person name="Sela D.A."/>
            <person name="Van Sinderen D."/>
            <person name="Ventura M."/>
        </authorList>
    </citation>
    <scope>NUCLEOTIDE SEQUENCE [LARGE SCALE GENOMIC DNA]</scope>
    <source>
        <strain evidence="2 3">2071B</strain>
    </source>
</reference>
<dbReference type="InterPro" id="IPR007345">
    <property type="entry name" value="Polysacch_pyruvyl_Trfase"/>
</dbReference>
<dbReference type="EMBL" id="RYUM01000024">
    <property type="protein sequence ID" value="RYQ16775.1"/>
    <property type="molecule type" value="Genomic_DNA"/>
</dbReference>
<name>A0A4Q5A3A2_9BIFI</name>
<dbReference type="AlphaFoldDB" id="A0A4Q5A3A2"/>
<evidence type="ECO:0000313" key="3">
    <source>
        <dbReference type="Proteomes" id="UP000291187"/>
    </source>
</evidence>
<sequence>MHTDCTSSGIAANAAPRRYGNRLVTNAKQQFWKTITILHDRHYGLAHESSAHIKTTGIDDIPAVHYLVGEAGYPNYGDELIAREWLKYLAQIDPETPVVLDCMCSGPAAALMYGVHPRIMAVDTIARLAQNNYLDLLREQGKQEGEIPAAVIAERVRAQLDDVGQAPRYAGGIQLFTEHIKDCHVIGGGYMNSDWTDGLARLAGAQWAQQHGVPAVVSGVGLEPLSHEDAAYARDVALGITAFSCRDQQSVTAVDPKHEVVTLVPDDCFVNALEGVYVEDAASLPDTMLCVQSDFIDDKQALLRHVIAVFERWGVPESARIGVVECIPRDSIDTMDMLREHGYEPQLFPLQHLIDFGFPARPGQCWLSTRYHPHLLAAAHGCAGSYIVVKPGYYDVKHQAVVRMGSRWTQTIIDQEEIPEPGPGFADPDVRYQYRDRVRAQVVPVYGKPPAVRPR</sequence>
<gene>
    <name evidence="2" type="ORF">PG2071B_1627</name>
</gene>